<reference evidence="5 6" key="1">
    <citation type="submission" date="2020-03" db="EMBL/GenBank/DDBJ databases">
        <authorList>
            <person name="Lai Q."/>
        </authorList>
    </citation>
    <scope>NUCLEOTIDE SEQUENCE [LARGE SCALE GENOMIC DNA]</scope>
    <source>
        <strain evidence="5 6">CCUG 25036</strain>
    </source>
</reference>
<evidence type="ECO:0000256" key="4">
    <source>
        <dbReference type="ARBA" id="ARBA00013078"/>
    </source>
</evidence>
<sequence length="236" mass="25310">MTSPRFTPPDTVQAFILDTDRVAVFDLDGTLVDSVEGMTLAVNRLLRSLRAPPLVCREVAAFLGHGLEMLARRACRFRGVQPSDDDIRHFIHDYGLDPLTGTRLYPGVATTLATLAQEGWRLAVCTNKAEDAALSILGGLEVLGYFDVVCGGDTIAWPKPDPRHIEQTLRLGGLGGLPAAMIGDNAVDVAAATGYGIPCLFASWGYGQAPSSQPASSIARSFTDIPAMLERRVPCR</sequence>
<dbReference type="InterPro" id="IPR036412">
    <property type="entry name" value="HAD-like_sf"/>
</dbReference>
<dbReference type="GO" id="GO:0008967">
    <property type="term" value="F:phosphoglycolate phosphatase activity"/>
    <property type="evidence" value="ECO:0007669"/>
    <property type="project" value="UniProtKB-EC"/>
</dbReference>
<name>A0A7X5UBH5_9GAMM</name>
<dbReference type="SFLD" id="SFLDG01129">
    <property type="entry name" value="C1.5:_HAD__Beta-PGM__Phosphata"/>
    <property type="match status" value="1"/>
</dbReference>
<gene>
    <name evidence="5" type="ORF">HBF25_13725</name>
</gene>
<dbReference type="GO" id="GO:0006281">
    <property type="term" value="P:DNA repair"/>
    <property type="evidence" value="ECO:0007669"/>
    <property type="project" value="TreeGrafter"/>
</dbReference>
<dbReference type="SUPFAM" id="SSF56784">
    <property type="entry name" value="HAD-like"/>
    <property type="match status" value="1"/>
</dbReference>
<dbReference type="Proteomes" id="UP000490980">
    <property type="component" value="Unassembled WGS sequence"/>
</dbReference>
<dbReference type="Gene3D" id="3.40.50.1000">
    <property type="entry name" value="HAD superfamily/HAD-like"/>
    <property type="match status" value="1"/>
</dbReference>
<dbReference type="RefSeq" id="WP_166949318.1">
    <property type="nucleotide sequence ID" value="NZ_JAARLZ010000007.1"/>
</dbReference>
<protein>
    <recommendedName>
        <fullName evidence="4">phosphoglycolate phosphatase</fullName>
        <ecNumber evidence="4">3.1.3.18</ecNumber>
    </recommendedName>
</protein>
<evidence type="ECO:0000256" key="2">
    <source>
        <dbReference type="ARBA" id="ARBA00004818"/>
    </source>
</evidence>
<accession>A0A7X5UBH5</accession>
<comment type="catalytic activity">
    <reaction evidence="1">
        <text>2-phosphoglycolate + H2O = glycolate + phosphate</text>
        <dbReference type="Rhea" id="RHEA:14369"/>
        <dbReference type="ChEBI" id="CHEBI:15377"/>
        <dbReference type="ChEBI" id="CHEBI:29805"/>
        <dbReference type="ChEBI" id="CHEBI:43474"/>
        <dbReference type="ChEBI" id="CHEBI:58033"/>
        <dbReference type="EC" id="3.1.3.18"/>
    </reaction>
</comment>
<evidence type="ECO:0000313" key="5">
    <source>
        <dbReference type="EMBL" id="NII07440.1"/>
    </source>
</evidence>
<keyword evidence="5" id="KW-0378">Hydrolase</keyword>
<dbReference type="PRINTS" id="PR00413">
    <property type="entry name" value="HADHALOGNASE"/>
</dbReference>
<dbReference type="Gene3D" id="1.10.150.240">
    <property type="entry name" value="Putative phosphatase, domain 2"/>
    <property type="match status" value="1"/>
</dbReference>
<dbReference type="InterPro" id="IPR050155">
    <property type="entry name" value="HAD-like_hydrolase_sf"/>
</dbReference>
<keyword evidence="6" id="KW-1185">Reference proteome</keyword>
<dbReference type="EC" id="3.1.3.18" evidence="4"/>
<dbReference type="PANTHER" id="PTHR43434:SF1">
    <property type="entry name" value="PHOSPHOGLYCOLATE PHOSPHATASE"/>
    <property type="match status" value="1"/>
</dbReference>
<comment type="caution">
    <text evidence="5">The sequence shown here is derived from an EMBL/GenBank/DDBJ whole genome shotgun (WGS) entry which is preliminary data.</text>
</comment>
<dbReference type="InterPro" id="IPR023214">
    <property type="entry name" value="HAD_sf"/>
</dbReference>
<dbReference type="Pfam" id="PF13419">
    <property type="entry name" value="HAD_2"/>
    <property type="match status" value="1"/>
</dbReference>
<dbReference type="AlphaFoldDB" id="A0A7X5UBH5"/>
<evidence type="ECO:0000256" key="1">
    <source>
        <dbReference type="ARBA" id="ARBA00000830"/>
    </source>
</evidence>
<proteinExistence type="inferred from homology"/>
<comment type="similarity">
    <text evidence="3">Belongs to the HAD-like hydrolase superfamily. CbbY/CbbZ/Gph/YieH family.</text>
</comment>
<evidence type="ECO:0000313" key="6">
    <source>
        <dbReference type="Proteomes" id="UP000490980"/>
    </source>
</evidence>
<dbReference type="SFLD" id="SFLDS00003">
    <property type="entry name" value="Haloacid_Dehalogenase"/>
    <property type="match status" value="1"/>
</dbReference>
<dbReference type="EMBL" id="JAARLZ010000007">
    <property type="protein sequence ID" value="NII07440.1"/>
    <property type="molecule type" value="Genomic_DNA"/>
</dbReference>
<dbReference type="InterPro" id="IPR041492">
    <property type="entry name" value="HAD_2"/>
</dbReference>
<dbReference type="PANTHER" id="PTHR43434">
    <property type="entry name" value="PHOSPHOGLYCOLATE PHOSPHATASE"/>
    <property type="match status" value="1"/>
</dbReference>
<dbReference type="GO" id="GO:0005829">
    <property type="term" value="C:cytosol"/>
    <property type="evidence" value="ECO:0007669"/>
    <property type="project" value="TreeGrafter"/>
</dbReference>
<comment type="pathway">
    <text evidence="2">Organic acid metabolism; glycolate biosynthesis; glycolate from 2-phosphoglycolate: step 1/1.</text>
</comment>
<dbReference type="InterPro" id="IPR023198">
    <property type="entry name" value="PGP-like_dom2"/>
</dbReference>
<dbReference type="InterPro" id="IPR006439">
    <property type="entry name" value="HAD-SF_hydro_IA"/>
</dbReference>
<organism evidence="5 6">
    <name type="scientific">Luteibacter anthropi</name>
    <dbReference type="NCBI Taxonomy" id="564369"/>
    <lineage>
        <taxon>Bacteria</taxon>
        <taxon>Pseudomonadati</taxon>
        <taxon>Pseudomonadota</taxon>
        <taxon>Gammaproteobacteria</taxon>
        <taxon>Lysobacterales</taxon>
        <taxon>Rhodanobacteraceae</taxon>
        <taxon>Luteibacter</taxon>
    </lineage>
</organism>
<evidence type="ECO:0000256" key="3">
    <source>
        <dbReference type="ARBA" id="ARBA00006171"/>
    </source>
</evidence>